<keyword evidence="1" id="KW-0732">Signal</keyword>
<name>A0AAE3QR65_9BACT</name>
<reference evidence="2" key="1">
    <citation type="submission" date="2023-05" db="EMBL/GenBank/DDBJ databases">
        <authorList>
            <person name="Zhang X."/>
        </authorList>
    </citation>
    <scope>NUCLEOTIDE SEQUENCE</scope>
    <source>
        <strain evidence="2">YF14B1</strain>
    </source>
</reference>
<dbReference type="PROSITE" id="PS51257">
    <property type="entry name" value="PROKAR_LIPOPROTEIN"/>
    <property type="match status" value="1"/>
</dbReference>
<accession>A0AAE3QR65</accession>
<protein>
    <recommendedName>
        <fullName evidence="4">Lipocalin-like domain-containing protein</fullName>
    </recommendedName>
</protein>
<dbReference type="RefSeq" id="WP_313979811.1">
    <property type="nucleotide sequence ID" value="NZ_JASJOS010000006.1"/>
</dbReference>
<gene>
    <name evidence="2" type="ORF">QNI16_14410</name>
</gene>
<dbReference type="Proteomes" id="UP001241110">
    <property type="component" value="Unassembled WGS sequence"/>
</dbReference>
<feature type="signal peptide" evidence="1">
    <location>
        <begin position="1"/>
        <end position="18"/>
    </location>
</feature>
<comment type="caution">
    <text evidence="2">The sequence shown here is derived from an EMBL/GenBank/DDBJ whole genome shotgun (WGS) entry which is preliminary data.</text>
</comment>
<evidence type="ECO:0000313" key="2">
    <source>
        <dbReference type="EMBL" id="MDJ1481690.1"/>
    </source>
</evidence>
<dbReference type="EMBL" id="JASJOS010000006">
    <property type="protein sequence ID" value="MDJ1481690.1"/>
    <property type="molecule type" value="Genomic_DNA"/>
</dbReference>
<evidence type="ECO:0008006" key="4">
    <source>
        <dbReference type="Google" id="ProtNLM"/>
    </source>
</evidence>
<proteinExistence type="predicted"/>
<organism evidence="2 3">
    <name type="scientific">Xanthocytophaga flava</name>
    <dbReference type="NCBI Taxonomy" id="3048013"/>
    <lineage>
        <taxon>Bacteria</taxon>
        <taxon>Pseudomonadati</taxon>
        <taxon>Bacteroidota</taxon>
        <taxon>Cytophagia</taxon>
        <taxon>Cytophagales</taxon>
        <taxon>Rhodocytophagaceae</taxon>
        <taxon>Xanthocytophaga</taxon>
    </lineage>
</organism>
<sequence length="182" mass="20210">MKQLFLNFLTLLTLATSACTKNNSSDDPGPGTSIPSNVKGKWAFGGSFSLNDFENYDGSYGGKAFEQGMVFYFKPNGKYELYVINAATSYNCRTEAFTFNTGNVTFNESEGTFTIRPLSGTMRGYYSCAPSKNFKRDAHADELKTQKYYYVIRKNSQGETVMNISTTPSVNDGADFDFDPSE</sequence>
<dbReference type="AlphaFoldDB" id="A0AAE3QR65"/>
<feature type="chain" id="PRO_5042046566" description="Lipocalin-like domain-containing protein" evidence="1">
    <location>
        <begin position="19"/>
        <end position="182"/>
    </location>
</feature>
<evidence type="ECO:0000256" key="1">
    <source>
        <dbReference type="SAM" id="SignalP"/>
    </source>
</evidence>
<evidence type="ECO:0000313" key="3">
    <source>
        <dbReference type="Proteomes" id="UP001241110"/>
    </source>
</evidence>